<dbReference type="RefSeq" id="XP_004353281.1">
    <property type="nucleotide sequence ID" value="XM_004353229.1"/>
</dbReference>
<evidence type="ECO:0000256" key="1">
    <source>
        <dbReference type="SAM" id="MobiDB-lite"/>
    </source>
</evidence>
<dbReference type="Pfam" id="PF03097">
    <property type="entry name" value="BRO1"/>
    <property type="match status" value="1"/>
</dbReference>
<name>L8HG99_ACACF</name>
<dbReference type="KEGG" id="acan:ACA1_195850"/>
<evidence type="ECO:0000313" key="3">
    <source>
        <dbReference type="EMBL" id="ELR23753.1"/>
    </source>
</evidence>
<dbReference type="PANTHER" id="PTHR23030">
    <property type="entry name" value="PCD6 INTERACTING PROTEIN-RELATED"/>
    <property type="match status" value="1"/>
</dbReference>
<dbReference type="GO" id="GO:0005768">
    <property type="term" value="C:endosome"/>
    <property type="evidence" value="ECO:0007669"/>
    <property type="project" value="TreeGrafter"/>
</dbReference>
<sequence length="431" mass="47234">MNAGQPASPSSPTARRGAPGGGGGGDNAEFPMHVFVVGLMQPTTKLAFEQWVREGDNETKELLQRISRTREELVSALTRSTPEAALRSLDAYIPCELGLMEGLDQAAAATGNPVARNIRVCWTSSVSVNFLKNPMVFNSMSSELFFSYMTAAFLHRAAAAQRFGTIFASQEAFDEGSKEVARSLCMAAGIFEFIRDTQCLQFKKVRYYFPPLCVQFEGELTVATRHGRLDPPVAEITEHFQTLFINLCLAEAQQIAVQKAMAKGTSDSLLAKLILDISQKYNIASFALKAITGVEFVESFRLYLTLNNLLFSGLTYKHLARDAHANGEYGRAVAYMQKAVGEVPEKPKGRFTDAAFQSFVNVYGAERDELVKLAKAYASDNDAIYYDRVPPESEVVLPAEGRSLMKAVPYAPPAPIPVPVKLAKSPDCLLQ</sequence>
<feature type="compositionally biased region" description="Polar residues" evidence="1">
    <location>
        <begin position="1"/>
        <end position="13"/>
    </location>
</feature>
<dbReference type="AlphaFoldDB" id="L8HG99"/>
<dbReference type="InterPro" id="IPR004328">
    <property type="entry name" value="BRO1_dom"/>
</dbReference>
<gene>
    <name evidence="3" type="ORF">ACA1_195850</name>
</gene>
<dbReference type="Proteomes" id="UP000011083">
    <property type="component" value="Unassembled WGS sequence"/>
</dbReference>
<protein>
    <recommendedName>
        <fullName evidence="2">BRO1 domain-containing protein</fullName>
    </recommendedName>
</protein>
<keyword evidence="4" id="KW-1185">Reference proteome</keyword>
<dbReference type="SMART" id="SM01041">
    <property type="entry name" value="BRO1"/>
    <property type="match status" value="1"/>
</dbReference>
<dbReference type="PROSITE" id="PS51180">
    <property type="entry name" value="BRO1"/>
    <property type="match status" value="1"/>
</dbReference>
<reference evidence="3 4" key="1">
    <citation type="journal article" date="2013" name="Genome Biol.">
        <title>Genome of Acanthamoeba castellanii highlights extensive lateral gene transfer and early evolution of tyrosine kinase signaling.</title>
        <authorList>
            <person name="Clarke M."/>
            <person name="Lohan A.J."/>
            <person name="Liu B."/>
            <person name="Lagkouvardos I."/>
            <person name="Roy S."/>
            <person name="Zafar N."/>
            <person name="Bertelli C."/>
            <person name="Schilde C."/>
            <person name="Kianianmomeni A."/>
            <person name="Burglin T.R."/>
            <person name="Frech C."/>
            <person name="Turcotte B."/>
            <person name="Kopec K.O."/>
            <person name="Synnott J.M."/>
            <person name="Choo C."/>
            <person name="Paponov I."/>
            <person name="Finkler A."/>
            <person name="Soon Heng Tan C."/>
            <person name="Hutchins A.P."/>
            <person name="Weinmeier T."/>
            <person name="Rattei T."/>
            <person name="Chu J.S."/>
            <person name="Gimenez G."/>
            <person name="Irimia M."/>
            <person name="Rigden D.J."/>
            <person name="Fitzpatrick D.A."/>
            <person name="Lorenzo-Morales J."/>
            <person name="Bateman A."/>
            <person name="Chiu C.H."/>
            <person name="Tang P."/>
            <person name="Hegemann P."/>
            <person name="Fromm H."/>
            <person name="Raoult D."/>
            <person name="Greub G."/>
            <person name="Miranda-Saavedra D."/>
            <person name="Chen N."/>
            <person name="Nash P."/>
            <person name="Ginger M.L."/>
            <person name="Horn M."/>
            <person name="Schaap P."/>
            <person name="Caler L."/>
            <person name="Loftus B."/>
        </authorList>
    </citation>
    <scope>NUCLEOTIDE SEQUENCE [LARGE SCALE GENOMIC DNA]</scope>
    <source>
        <strain evidence="3 4">Neff</strain>
    </source>
</reference>
<organism evidence="3 4">
    <name type="scientific">Acanthamoeba castellanii (strain ATCC 30010 / Neff)</name>
    <dbReference type="NCBI Taxonomy" id="1257118"/>
    <lineage>
        <taxon>Eukaryota</taxon>
        <taxon>Amoebozoa</taxon>
        <taxon>Discosea</taxon>
        <taxon>Longamoebia</taxon>
        <taxon>Centramoebida</taxon>
        <taxon>Acanthamoebidae</taxon>
        <taxon>Acanthamoeba</taxon>
    </lineage>
</organism>
<evidence type="ECO:0000259" key="2">
    <source>
        <dbReference type="PROSITE" id="PS51180"/>
    </source>
</evidence>
<dbReference type="STRING" id="1257118.L8HG99"/>
<evidence type="ECO:0000313" key="4">
    <source>
        <dbReference type="Proteomes" id="UP000011083"/>
    </source>
</evidence>
<dbReference type="Gene3D" id="1.25.40.280">
    <property type="entry name" value="alix/aip1 like domains"/>
    <property type="match status" value="1"/>
</dbReference>
<dbReference type="EMBL" id="KB007854">
    <property type="protein sequence ID" value="ELR23753.1"/>
    <property type="molecule type" value="Genomic_DNA"/>
</dbReference>
<feature type="domain" description="BRO1" evidence="2">
    <location>
        <begin position="33"/>
        <end position="431"/>
    </location>
</feature>
<dbReference type="GeneID" id="14924741"/>
<dbReference type="VEuPathDB" id="AmoebaDB:ACA1_195850"/>
<proteinExistence type="predicted"/>
<dbReference type="InterPro" id="IPR038499">
    <property type="entry name" value="BRO1_sf"/>
</dbReference>
<accession>L8HG99</accession>
<feature type="region of interest" description="Disordered" evidence="1">
    <location>
        <begin position="1"/>
        <end position="27"/>
    </location>
</feature>
<dbReference type="OrthoDB" id="10266451at2759"/>
<dbReference type="GO" id="GO:0043328">
    <property type="term" value="P:protein transport to vacuole involved in ubiquitin-dependent protein catabolic process via the multivesicular body sorting pathway"/>
    <property type="evidence" value="ECO:0007669"/>
    <property type="project" value="TreeGrafter"/>
</dbReference>
<dbReference type="PANTHER" id="PTHR23030:SF30">
    <property type="entry name" value="TYROSINE-PROTEIN PHOSPHATASE NON-RECEPTOR TYPE 23"/>
    <property type="match status" value="1"/>
</dbReference>